<organism evidence="5">
    <name type="scientific">Caldithrix abyssi</name>
    <dbReference type="NCBI Taxonomy" id="187145"/>
    <lineage>
        <taxon>Bacteria</taxon>
        <taxon>Pseudomonadati</taxon>
        <taxon>Calditrichota</taxon>
        <taxon>Calditrichia</taxon>
        <taxon>Calditrichales</taxon>
        <taxon>Calditrichaceae</taxon>
        <taxon>Caldithrix</taxon>
    </lineage>
</organism>
<dbReference type="InterPro" id="IPR001845">
    <property type="entry name" value="HTH_ArsR_DNA-bd_dom"/>
</dbReference>
<dbReference type="CDD" id="cd00090">
    <property type="entry name" value="HTH_ARSR"/>
    <property type="match status" value="1"/>
</dbReference>
<feature type="domain" description="HTH arsR-type" evidence="4">
    <location>
        <begin position="1"/>
        <end position="94"/>
    </location>
</feature>
<dbReference type="GO" id="GO:0003677">
    <property type="term" value="F:DNA binding"/>
    <property type="evidence" value="ECO:0007669"/>
    <property type="project" value="UniProtKB-KW"/>
</dbReference>
<protein>
    <submittedName>
        <fullName evidence="5">ArsR family transcriptional regulator</fullName>
    </submittedName>
</protein>
<accession>A0A7V4WUN7</accession>
<keyword evidence="1" id="KW-0805">Transcription regulation</keyword>
<dbReference type="AlphaFoldDB" id="A0A7V4WUN7"/>
<dbReference type="PANTHER" id="PTHR33154">
    <property type="entry name" value="TRANSCRIPTIONAL REGULATOR, ARSR FAMILY"/>
    <property type="match status" value="1"/>
</dbReference>
<dbReference type="GO" id="GO:0003700">
    <property type="term" value="F:DNA-binding transcription factor activity"/>
    <property type="evidence" value="ECO:0007669"/>
    <property type="project" value="InterPro"/>
</dbReference>
<dbReference type="Pfam" id="PF01022">
    <property type="entry name" value="HTH_5"/>
    <property type="match status" value="1"/>
</dbReference>
<name>A0A7V4WUN7_CALAY</name>
<evidence type="ECO:0000256" key="3">
    <source>
        <dbReference type="ARBA" id="ARBA00023163"/>
    </source>
</evidence>
<keyword evidence="2" id="KW-0238">DNA-binding</keyword>
<dbReference type="PANTHER" id="PTHR33154:SF18">
    <property type="entry name" value="ARSENICAL RESISTANCE OPERON REPRESSOR"/>
    <property type="match status" value="1"/>
</dbReference>
<keyword evidence="3" id="KW-0804">Transcription</keyword>
<proteinExistence type="predicted"/>
<dbReference type="Gene3D" id="1.10.10.10">
    <property type="entry name" value="Winged helix-like DNA-binding domain superfamily/Winged helix DNA-binding domain"/>
    <property type="match status" value="1"/>
</dbReference>
<comment type="caution">
    <text evidence="5">The sequence shown here is derived from an EMBL/GenBank/DDBJ whole genome shotgun (WGS) entry which is preliminary data.</text>
</comment>
<dbReference type="InterPro" id="IPR036388">
    <property type="entry name" value="WH-like_DNA-bd_sf"/>
</dbReference>
<sequence>MRNLIKIFKALSDPNRLRILKMLEVRALCVCEITDILGLAASTVSKHLSILRDADLILDHKEGKWVNYSLNTRNGTEYVDQLLPLLRSWLPDDETVQADRAKVAKVDRNLICSTN</sequence>
<dbReference type="InterPro" id="IPR011991">
    <property type="entry name" value="ArsR-like_HTH"/>
</dbReference>
<dbReference type="EMBL" id="DRQG01000065">
    <property type="protein sequence ID" value="HGY55400.1"/>
    <property type="molecule type" value="Genomic_DNA"/>
</dbReference>
<evidence type="ECO:0000256" key="1">
    <source>
        <dbReference type="ARBA" id="ARBA00023015"/>
    </source>
</evidence>
<evidence type="ECO:0000313" key="5">
    <source>
        <dbReference type="EMBL" id="HGY55400.1"/>
    </source>
</evidence>
<dbReference type="InterPro" id="IPR036390">
    <property type="entry name" value="WH_DNA-bd_sf"/>
</dbReference>
<dbReference type="NCBIfam" id="NF033788">
    <property type="entry name" value="HTH_metalloreg"/>
    <property type="match status" value="1"/>
</dbReference>
<dbReference type="PRINTS" id="PR00778">
    <property type="entry name" value="HTHARSR"/>
</dbReference>
<dbReference type="PROSITE" id="PS50987">
    <property type="entry name" value="HTH_ARSR_2"/>
    <property type="match status" value="1"/>
</dbReference>
<dbReference type="Proteomes" id="UP000885779">
    <property type="component" value="Unassembled WGS sequence"/>
</dbReference>
<dbReference type="SUPFAM" id="SSF46785">
    <property type="entry name" value="Winged helix' DNA-binding domain"/>
    <property type="match status" value="1"/>
</dbReference>
<reference evidence="5" key="1">
    <citation type="journal article" date="2020" name="mSystems">
        <title>Genome- and Community-Level Interaction Insights into Carbon Utilization and Element Cycling Functions of Hydrothermarchaeota in Hydrothermal Sediment.</title>
        <authorList>
            <person name="Zhou Z."/>
            <person name="Liu Y."/>
            <person name="Xu W."/>
            <person name="Pan J."/>
            <person name="Luo Z.H."/>
            <person name="Li M."/>
        </authorList>
    </citation>
    <scope>NUCLEOTIDE SEQUENCE [LARGE SCALE GENOMIC DNA]</scope>
    <source>
        <strain evidence="5">HyVt-577</strain>
    </source>
</reference>
<gene>
    <name evidence="5" type="ORF">ENK44_06860</name>
</gene>
<dbReference type="SMART" id="SM00418">
    <property type="entry name" value="HTH_ARSR"/>
    <property type="match status" value="1"/>
</dbReference>
<evidence type="ECO:0000259" key="4">
    <source>
        <dbReference type="PROSITE" id="PS50987"/>
    </source>
</evidence>
<evidence type="ECO:0000256" key="2">
    <source>
        <dbReference type="ARBA" id="ARBA00023125"/>
    </source>
</evidence>
<dbReference type="InterPro" id="IPR051081">
    <property type="entry name" value="HTH_MetalResp_TranReg"/>
</dbReference>